<sequence>MLVVLALIAIDIYILMNTGGKTEKKDNKEGDVEWTVYGTNWCGWTKKQLAYLEKKGISHKYVDCEKNKGLCKNISGFPVMKNSKGEEIVGYKEV</sequence>
<dbReference type="InterPro" id="IPR036249">
    <property type="entry name" value="Thioredoxin-like_sf"/>
</dbReference>
<dbReference type="EMBL" id="MK522038">
    <property type="protein sequence ID" value="QOR60395.1"/>
    <property type="molecule type" value="Genomic_DNA"/>
</dbReference>
<proteinExistence type="predicted"/>
<evidence type="ECO:0008006" key="2">
    <source>
        <dbReference type="Google" id="ProtNLM"/>
    </source>
</evidence>
<name>A0A7S6SWX2_9PHYC</name>
<accession>A0A7S6SWX2</accession>
<organism evidence="1">
    <name type="scientific">Bathycoccus sp. RCC716 virus 2</name>
    <dbReference type="NCBI Taxonomy" id="2530039"/>
    <lineage>
        <taxon>Viruses</taxon>
        <taxon>Varidnaviria</taxon>
        <taxon>Bamfordvirae</taxon>
        <taxon>Nucleocytoviricota</taxon>
        <taxon>Megaviricetes</taxon>
        <taxon>Algavirales</taxon>
        <taxon>Phycodnaviridae</taxon>
        <taxon>Prasinovirus</taxon>
    </lineage>
</organism>
<dbReference type="SUPFAM" id="SSF52833">
    <property type="entry name" value="Thioredoxin-like"/>
    <property type="match status" value="1"/>
</dbReference>
<protein>
    <recommendedName>
        <fullName evidence="2">Glutaredoxin domain-containing protein</fullName>
    </recommendedName>
</protein>
<dbReference type="Gene3D" id="3.40.30.10">
    <property type="entry name" value="Glutaredoxin"/>
    <property type="match status" value="1"/>
</dbReference>
<evidence type="ECO:0000313" key="1">
    <source>
        <dbReference type="EMBL" id="QOR60395.1"/>
    </source>
</evidence>
<reference evidence="1" key="1">
    <citation type="submission" date="2019-02" db="EMBL/GenBank/DDBJ databases">
        <authorList>
            <person name="Bachy C."/>
            <person name="Yung C.-M."/>
            <person name="Roux S."/>
            <person name="Sullivan M.B."/>
            <person name="Worden A.Z."/>
        </authorList>
    </citation>
    <scope>NUCLEOTIDE SEQUENCE</scope>
    <source>
        <strain evidence="1">BII-V2</strain>
    </source>
</reference>